<proteinExistence type="predicted"/>
<dbReference type="GeneID" id="115634801"/>
<sequence>MAAAQSPQPQPQPHMPRGRVRISDMQTISQRQIPHTENINFNQPLGHPFPYLYGDVPPLSAPSSTIHTHIPLLREQSSTAAVPIEGQIQDSVVYGNWKPEHPQHPDESAASIERDYGRLEAILMGVHVPPEVAKPLSEEQPAVINSYYSPHAPRDSFEYSQEKHGRRRIPTAKPTIINTEPIQSAEVVRMNSTDPKLKAVAKQINESIETTTPMRSSTTDANWVPIPYPPHSYEVTGPVPSISSPSRATTALSTSTSLLPTTDEEEATTIALNWPSDFLDTSSPKPELMDRIDDVSLVDQNDDYKYFEDTLNSAQMHSELSIPERVPQLPLNITRVGVPYEDQNAADEPTICVPLTVTETSLTDNAAPVLVEVERVYCFPLPKVEVKTGNVSIRQLEDLETNLNATVETLPTDLPSATADASQNTISHMLVLAAFYSWVVARI</sequence>
<evidence type="ECO:0000313" key="2">
    <source>
        <dbReference type="Proteomes" id="UP000504634"/>
    </source>
</evidence>
<organism evidence="2 3">
    <name type="scientific">Drosophila lebanonensis</name>
    <name type="common">Fruit fly</name>
    <name type="synonym">Scaptodrosophila lebanonensis</name>
    <dbReference type="NCBI Taxonomy" id="7225"/>
    <lineage>
        <taxon>Eukaryota</taxon>
        <taxon>Metazoa</taxon>
        <taxon>Ecdysozoa</taxon>
        <taxon>Arthropoda</taxon>
        <taxon>Hexapoda</taxon>
        <taxon>Insecta</taxon>
        <taxon>Pterygota</taxon>
        <taxon>Neoptera</taxon>
        <taxon>Endopterygota</taxon>
        <taxon>Diptera</taxon>
        <taxon>Brachycera</taxon>
        <taxon>Muscomorpha</taxon>
        <taxon>Ephydroidea</taxon>
        <taxon>Drosophilidae</taxon>
        <taxon>Scaptodrosophila</taxon>
    </lineage>
</organism>
<evidence type="ECO:0000256" key="1">
    <source>
        <dbReference type="SAM" id="MobiDB-lite"/>
    </source>
</evidence>
<name>A0A6J2UK22_DROLE</name>
<dbReference type="RefSeq" id="XP_030388569.1">
    <property type="nucleotide sequence ID" value="XM_030532709.1"/>
</dbReference>
<dbReference type="Proteomes" id="UP000504634">
    <property type="component" value="Unplaced"/>
</dbReference>
<dbReference type="OrthoDB" id="8029146at2759"/>
<gene>
    <name evidence="3" type="primary">LOC115634801</name>
</gene>
<dbReference type="AlphaFoldDB" id="A0A6J2UK22"/>
<evidence type="ECO:0000313" key="3">
    <source>
        <dbReference type="RefSeq" id="XP_030388569.1"/>
    </source>
</evidence>
<feature type="region of interest" description="Disordered" evidence="1">
    <location>
        <begin position="1"/>
        <end position="21"/>
    </location>
</feature>
<reference evidence="3" key="1">
    <citation type="submission" date="2025-08" db="UniProtKB">
        <authorList>
            <consortium name="RefSeq"/>
        </authorList>
    </citation>
    <scope>IDENTIFICATION</scope>
    <source>
        <strain evidence="3">11010-0011.00</strain>
        <tissue evidence="3">Whole body</tissue>
    </source>
</reference>
<protein>
    <submittedName>
        <fullName evidence="3">Uncharacterized protein LOC115634801</fullName>
    </submittedName>
</protein>
<accession>A0A6J2UK22</accession>
<keyword evidence="2" id="KW-1185">Reference proteome</keyword>